<dbReference type="Pfam" id="PF13639">
    <property type="entry name" value="zf-RING_2"/>
    <property type="match status" value="1"/>
</dbReference>
<dbReference type="InterPro" id="IPR001841">
    <property type="entry name" value="Znf_RING"/>
</dbReference>
<name>A0A0D3GQ77_9ORYZ</name>
<evidence type="ECO:0000256" key="2">
    <source>
        <dbReference type="ARBA" id="ARBA00022771"/>
    </source>
</evidence>
<dbReference type="HOGENOM" id="CLU_013137_18_2_1"/>
<evidence type="ECO:0000313" key="7">
    <source>
        <dbReference type="Proteomes" id="UP000026960"/>
    </source>
</evidence>
<dbReference type="GO" id="GO:0016567">
    <property type="term" value="P:protein ubiquitination"/>
    <property type="evidence" value="ECO:0007669"/>
    <property type="project" value="TreeGrafter"/>
</dbReference>
<dbReference type="eggNOG" id="KOG0800">
    <property type="taxonomic scope" value="Eukaryota"/>
</dbReference>
<dbReference type="SMART" id="SM00184">
    <property type="entry name" value="RING"/>
    <property type="match status" value="1"/>
</dbReference>
<dbReference type="PROSITE" id="PS50089">
    <property type="entry name" value="ZF_RING_2"/>
    <property type="match status" value="1"/>
</dbReference>
<dbReference type="InterPro" id="IPR013083">
    <property type="entry name" value="Znf_RING/FYVE/PHD"/>
</dbReference>
<proteinExistence type="predicted"/>
<dbReference type="Proteomes" id="UP000026960">
    <property type="component" value="Chromosome 7"/>
</dbReference>
<dbReference type="PaxDb" id="65489-OBART07G12040.1"/>
<evidence type="ECO:0000256" key="4">
    <source>
        <dbReference type="PROSITE-ProRule" id="PRU00175"/>
    </source>
</evidence>
<sequence>MGFPAVYYCVILPPPLHSLLHLLECISRGCALPAALLFSGGDADADEQLAAPPPGAAATAARAQANGIKSRLPVVRFSGSGADGEEEDGASSADAAAEASPRCAVCLAAVEEGAEVRQLGNCSHAFHLPCIDRWVDMGHFTCPLCRSLL</sequence>
<dbReference type="GO" id="GO:0061630">
    <property type="term" value="F:ubiquitin protein ligase activity"/>
    <property type="evidence" value="ECO:0007669"/>
    <property type="project" value="TreeGrafter"/>
</dbReference>
<accession>A0A0D3GQ77</accession>
<dbReference type="Gramene" id="OBART07G12040.1">
    <property type="protein sequence ID" value="OBART07G12040.1"/>
    <property type="gene ID" value="OBART07G12040"/>
</dbReference>
<keyword evidence="3" id="KW-0862">Zinc</keyword>
<keyword evidence="7" id="KW-1185">Reference proteome</keyword>
<dbReference type="STRING" id="65489.A0A0D3GQ77"/>
<dbReference type="PANTHER" id="PTHR45969:SF94">
    <property type="entry name" value="OS07G0421800 PROTEIN"/>
    <property type="match status" value="1"/>
</dbReference>
<dbReference type="AlphaFoldDB" id="A0A0D3GQ77"/>
<evidence type="ECO:0000256" key="3">
    <source>
        <dbReference type="ARBA" id="ARBA00022833"/>
    </source>
</evidence>
<evidence type="ECO:0000313" key="6">
    <source>
        <dbReference type="EnsemblPlants" id="OBART07G12040.1"/>
    </source>
</evidence>
<dbReference type="SUPFAM" id="SSF57850">
    <property type="entry name" value="RING/U-box"/>
    <property type="match status" value="1"/>
</dbReference>
<evidence type="ECO:0000259" key="5">
    <source>
        <dbReference type="PROSITE" id="PS50089"/>
    </source>
</evidence>
<organism evidence="6">
    <name type="scientific">Oryza barthii</name>
    <dbReference type="NCBI Taxonomy" id="65489"/>
    <lineage>
        <taxon>Eukaryota</taxon>
        <taxon>Viridiplantae</taxon>
        <taxon>Streptophyta</taxon>
        <taxon>Embryophyta</taxon>
        <taxon>Tracheophyta</taxon>
        <taxon>Spermatophyta</taxon>
        <taxon>Magnoliopsida</taxon>
        <taxon>Liliopsida</taxon>
        <taxon>Poales</taxon>
        <taxon>Poaceae</taxon>
        <taxon>BOP clade</taxon>
        <taxon>Oryzoideae</taxon>
        <taxon>Oryzeae</taxon>
        <taxon>Oryzinae</taxon>
        <taxon>Oryza</taxon>
    </lineage>
</organism>
<reference evidence="6" key="1">
    <citation type="journal article" date="2009" name="Rice">
        <title>De Novo Next Generation Sequencing of Plant Genomes.</title>
        <authorList>
            <person name="Rounsley S."/>
            <person name="Marri P.R."/>
            <person name="Yu Y."/>
            <person name="He R."/>
            <person name="Sisneros N."/>
            <person name="Goicoechea J.L."/>
            <person name="Lee S.J."/>
            <person name="Angelova A."/>
            <person name="Kudrna D."/>
            <person name="Luo M."/>
            <person name="Affourtit J."/>
            <person name="Desany B."/>
            <person name="Knight J."/>
            <person name="Niazi F."/>
            <person name="Egholm M."/>
            <person name="Wing R.A."/>
        </authorList>
    </citation>
    <scope>NUCLEOTIDE SEQUENCE [LARGE SCALE GENOMIC DNA]</scope>
    <source>
        <strain evidence="6">cv. IRGC 105608</strain>
    </source>
</reference>
<keyword evidence="1" id="KW-0479">Metal-binding</keyword>
<evidence type="ECO:0000256" key="1">
    <source>
        <dbReference type="ARBA" id="ARBA00022723"/>
    </source>
</evidence>
<feature type="domain" description="RING-type" evidence="5">
    <location>
        <begin position="103"/>
        <end position="146"/>
    </location>
</feature>
<reference evidence="6" key="2">
    <citation type="submission" date="2015-03" db="UniProtKB">
        <authorList>
            <consortium name="EnsemblPlants"/>
        </authorList>
    </citation>
    <scope>IDENTIFICATION</scope>
</reference>
<protein>
    <recommendedName>
        <fullName evidence="5">RING-type domain-containing protein</fullName>
    </recommendedName>
</protein>
<dbReference type="GO" id="GO:0008270">
    <property type="term" value="F:zinc ion binding"/>
    <property type="evidence" value="ECO:0007669"/>
    <property type="project" value="UniProtKB-KW"/>
</dbReference>
<dbReference type="Gene3D" id="3.30.40.10">
    <property type="entry name" value="Zinc/RING finger domain, C3HC4 (zinc finger)"/>
    <property type="match status" value="1"/>
</dbReference>
<keyword evidence="2 4" id="KW-0863">Zinc-finger</keyword>
<dbReference type="EnsemblPlants" id="OBART07G12040.1">
    <property type="protein sequence ID" value="OBART07G12040.1"/>
    <property type="gene ID" value="OBART07G12040"/>
</dbReference>
<dbReference type="PANTHER" id="PTHR45969">
    <property type="entry name" value="RING ZINC FINGER PROTEIN-RELATED"/>
    <property type="match status" value="1"/>
</dbReference>